<name>A0A378JAP8_9GAMM</name>
<keyword evidence="2" id="KW-1185">Reference proteome</keyword>
<evidence type="ECO:0000313" key="1">
    <source>
        <dbReference type="EMBL" id="STX41660.1"/>
    </source>
</evidence>
<protein>
    <submittedName>
        <fullName evidence="1">Uncharacterized protein</fullName>
    </submittedName>
</protein>
<proteinExistence type="predicted"/>
<evidence type="ECO:0000313" key="2">
    <source>
        <dbReference type="Proteomes" id="UP000254677"/>
    </source>
</evidence>
<accession>A0A378JAP8</accession>
<dbReference type="Proteomes" id="UP000254677">
    <property type="component" value="Unassembled WGS sequence"/>
</dbReference>
<organism evidence="1 2">
    <name type="scientific">Legionella donaldsonii</name>
    <dbReference type="NCBI Taxonomy" id="45060"/>
    <lineage>
        <taxon>Bacteria</taxon>
        <taxon>Pseudomonadati</taxon>
        <taxon>Pseudomonadota</taxon>
        <taxon>Gammaproteobacteria</taxon>
        <taxon>Legionellales</taxon>
        <taxon>Legionellaceae</taxon>
        <taxon>Legionella</taxon>
    </lineage>
</organism>
<gene>
    <name evidence="1" type="ORF">NCTC13292_01101</name>
</gene>
<dbReference type="EMBL" id="UGOA01000001">
    <property type="protein sequence ID" value="STX41660.1"/>
    <property type="molecule type" value="Genomic_DNA"/>
</dbReference>
<sequence>MTSRRMKVPLDKLAHSLLPSMILGYHYKL</sequence>
<dbReference type="AlphaFoldDB" id="A0A378JAP8"/>
<reference evidence="1 2" key="1">
    <citation type="submission" date="2018-06" db="EMBL/GenBank/DDBJ databases">
        <authorList>
            <consortium name="Pathogen Informatics"/>
            <person name="Doyle S."/>
        </authorList>
    </citation>
    <scope>NUCLEOTIDE SEQUENCE [LARGE SCALE GENOMIC DNA]</scope>
    <source>
        <strain evidence="1 2">NCTC13292</strain>
    </source>
</reference>